<evidence type="ECO:0000313" key="2">
    <source>
        <dbReference type="EMBL" id="KAJ1103757.1"/>
    </source>
</evidence>
<dbReference type="EMBL" id="JANPWB010000013">
    <property type="protein sequence ID" value="KAJ1103757.1"/>
    <property type="molecule type" value="Genomic_DNA"/>
</dbReference>
<sequence length="129" mass="13811">MPPPLRLTAPESPLPNCWLPAGVHLVALSGEGPPPAEIALPCGEGATDRSTADAIGRGGHHNTSGSPFITTDMPPVQLLQSDQKEEASDYALPTAYSPTQLDATYVPDFEEYSNDDEKSYNEHVCGQEY</sequence>
<protein>
    <submittedName>
        <fullName evidence="2">Uncharacterized protein</fullName>
    </submittedName>
</protein>
<gene>
    <name evidence="2" type="ORF">NDU88_001178</name>
</gene>
<feature type="region of interest" description="Disordered" evidence="1">
    <location>
        <begin position="109"/>
        <end position="129"/>
    </location>
</feature>
<dbReference type="Proteomes" id="UP001066276">
    <property type="component" value="Chromosome 9"/>
</dbReference>
<organism evidence="2 3">
    <name type="scientific">Pleurodeles waltl</name>
    <name type="common">Iberian ribbed newt</name>
    <dbReference type="NCBI Taxonomy" id="8319"/>
    <lineage>
        <taxon>Eukaryota</taxon>
        <taxon>Metazoa</taxon>
        <taxon>Chordata</taxon>
        <taxon>Craniata</taxon>
        <taxon>Vertebrata</taxon>
        <taxon>Euteleostomi</taxon>
        <taxon>Amphibia</taxon>
        <taxon>Batrachia</taxon>
        <taxon>Caudata</taxon>
        <taxon>Salamandroidea</taxon>
        <taxon>Salamandridae</taxon>
        <taxon>Pleurodelinae</taxon>
        <taxon>Pleurodeles</taxon>
    </lineage>
</organism>
<dbReference type="AlphaFoldDB" id="A0AAV7MMZ2"/>
<evidence type="ECO:0000313" key="3">
    <source>
        <dbReference type="Proteomes" id="UP001066276"/>
    </source>
</evidence>
<evidence type="ECO:0000256" key="1">
    <source>
        <dbReference type="SAM" id="MobiDB-lite"/>
    </source>
</evidence>
<feature type="region of interest" description="Disordered" evidence="1">
    <location>
        <begin position="43"/>
        <end position="73"/>
    </location>
</feature>
<name>A0AAV7MMZ2_PLEWA</name>
<reference evidence="2" key="1">
    <citation type="journal article" date="2022" name="bioRxiv">
        <title>Sequencing and chromosome-scale assembly of the giantPleurodeles waltlgenome.</title>
        <authorList>
            <person name="Brown T."/>
            <person name="Elewa A."/>
            <person name="Iarovenko S."/>
            <person name="Subramanian E."/>
            <person name="Araus A.J."/>
            <person name="Petzold A."/>
            <person name="Susuki M."/>
            <person name="Suzuki K.-i.T."/>
            <person name="Hayashi T."/>
            <person name="Toyoda A."/>
            <person name="Oliveira C."/>
            <person name="Osipova E."/>
            <person name="Leigh N.D."/>
            <person name="Simon A."/>
            <person name="Yun M.H."/>
        </authorList>
    </citation>
    <scope>NUCLEOTIDE SEQUENCE</scope>
    <source>
        <strain evidence="2">20211129_DDA</strain>
        <tissue evidence="2">Liver</tissue>
    </source>
</reference>
<keyword evidence="3" id="KW-1185">Reference proteome</keyword>
<accession>A0AAV7MMZ2</accession>
<proteinExistence type="predicted"/>
<comment type="caution">
    <text evidence="2">The sequence shown here is derived from an EMBL/GenBank/DDBJ whole genome shotgun (WGS) entry which is preliminary data.</text>
</comment>